<organism evidence="1 2">
    <name type="scientific">Amborella trichopoda</name>
    <dbReference type="NCBI Taxonomy" id="13333"/>
    <lineage>
        <taxon>Eukaryota</taxon>
        <taxon>Viridiplantae</taxon>
        <taxon>Streptophyta</taxon>
        <taxon>Embryophyta</taxon>
        <taxon>Tracheophyta</taxon>
        <taxon>Spermatophyta</taxon>
        <taxon>Magnoliopsida</taxon>
        <taxon>Amborellales</taxon>
        <taxon>Amborellaceae</taxon>
        <taxon>Amborella</taxon>
    </lineage>
</organism>
<accession>W1P176</accession>
<feature type="non-terminal residue" evidence="1">
    <location>
        <position position="66"/>
    </location>
</feature>
<reference evidence="2" key="1">
    <citation type="journal article" date="2013" name="Science">
        <title>The Amborella genome and the evolution of flowering plants.</title>
        <authorList>
            <consortium name="Amborella Genome Project"/>
        </authorList>
    </citation>
    <scope>NUCLEOTIDE SEQUENCE [LARGE SCALE GENOMIC DNA]</scope>
</reference>
<dbReference type="AlphaFoldDB" id="W1P176"/>
<keyword evidence="2" id="KW-1185">Reference proteome</keyword>
<evidence type="ECO:0000313" key="1">
    <source>
        <dbReference type="EMBL" id="ERN03602.1"/>
    </source>
</evidence>
<gene>
    <name evidence="1" type="ORF">AMTR_s00042p00198070</name>
</gene>
<proteinExistence type="predicted"/>
<evidence type="ECO:0000313" key="2">
    <source>
        <dbReference type="Proteomes" id="UP000017836"/>
    </source>
</evidence>
<dbReference type="HOGENOM" id="CLU_2838653_0_0_1"/>
<name>W1P176_AMBTC</name>
<dbReference type="Proteomes" id="UP000017836">
    <property type="component" value="Unassembled WGS sequence"/>
</dbReference>
<sequence length="66" mass="7177">MGIVAHLMSTPPSVCANIVANNIVKVLGSKAMLVRETIQLRGGMRVDKPWGYSLGGSLLNVPDWQW</sequence>
<protein>
    <submittedName>
        <fullName evidence="1">Uncharacterized protein</fullName>
    </submittedName>
</protein>
<dbReference type="EMBL" id="KI394353">
    <property type="protein sequence ID" value="ERN03602.1"/>
    <property type="molecule type" value="Genomic_DNA"/>
</dbReference>
<dbReference type="Gramene" id="ERN03602">
    <property type="protein sequence ID" value="ERN03602"/>
    <property type="gene ID" value="AMTR_s00042p00198070"/>
</dbReference>